<proteinExistence type="predicted"/>
<keyword evidence="1" id="KW-1185">Reference proteome</keyword>
<dbReference type="Proteomes" id="UP000887574">
    <property type="component" value="Unplaced"/>
</dbReference>
<name>A0A915EAL2_9BILA</name>
<evidence type="ECO:0000313" key="1">
    <source>
        <dbReference type="Proteomes" id="UP000887574"/>
    </source>
</evidence>
<accession>A0A915EAL2</accession>
<evidence type="ECO:0000313" key="2">
    <source>
        <dbReference type="WBParaSite" id="jg3826"/>
    </source>
</evidence>
<protein>
    <submittedName>
        <fullName evidence="2">Transposase</fullName>
    </submittedName>
</protein>
<dbReference type="WBParaSite" id="jg3826">
    <property type="protein sequence ID" value="jg3826"/>
    <property type="gene ID" value="jg3826"/>
</dbReference>
<organism evidence="1 2">
    <name type="scientific">Ditylenchus dipsaci</name>
    <dbReference type="NCBI Taxonomy" id="166011"/>
    <lineage>
        <taxon>Eukaryota</taxon>
        <taxon>Metazoa</taxon>
        <taxon>Ecdysozoa</taxon>
        <taxon>Nematoda</taxon>
        <taxon>Chromadorea</taxon>
        <taxon>Rhabditida</taxon>
        <taxon>Tylenchina</taxon>
        <taxon>Tylenchomorpha</taxon>
        <taxon>Sphaerularioidea</taxon>
        <taxon>Anguinidae</taxon>
        <taxon>Anguininae</taxon>
        <taxon>Ditylenchus</taxon>
    </lineage>
</organism>
<dbReference type="AlphaFoldDB" id="A0A915EAL2"/>
<reference evidence="2" key="1">
    <citation type="submission" date="2022-11" db="UniProtKB">
        <authorList>
            <consortium name="WormBaseParasite"/>
        </authorList>
    </citation>
    <scope>IDENTIFICATION</scope>
</reference>
<sequence length="119" mass="13793">MDMMSAVSIVFQKQRTETRWVFTIITTRHIDNNNNNNQSVNLSGWYEGFSDGPYTNNGLESNNRVIKDCHTLRRRLLLPAFFRTVEKMMQSYSGDSNDKPPVTTPDVPSQLFREAFLLE</sequence>